<proteinExistence type="predicted"/>
<dbReference type="InterPro" id="IPR014229">
    <property type="entry name" value="Spore_YtfJ"/>
</dbReference>
<organism evidence="1 2">
    <name type="scientific">Candidatus Intestinimonas pullistercoris</name>
    <dbReference type="NCBI Taxonomy" id="2838623"/>
    <lineage>
        <taxon>Bacteria</taxon>
        <taxon>Bacillati</taxon>
        <taxon>Bacillota</taxon>
        <taxon>Clostridia</taxon>
        <taxon>Eubacteriales</taxon>
        <taxon>Intestinimonas</taxon>
    </lineage>
</organism>
<evidence type="ECO:0000313" key="2">
    <source>
        <dbReference type="Proteomes" id="UP000823882"/>
    </source>
</evidence>
<reference evidence="1" key="1">
    <citation type="journal article" date="2021" name="PeerJ">
        <title>Extensive microbial diversity within the chicken gut microbiome revealed by metagenomics and culture.</title>
        <authorList>
            <person name="Gilroy R."/>
            <person name="Ravi A."/>
            <person name="Getino M."/>
            <person name="Pursley I."/>
            <person name="Horton D.L."/>
            <person name="Alikhan N.F."/>
            <person name="Baker D."/>
            <person name="Gharbi K."/>
            <person name="Hall N."/>
            <person name="Watson M."/>
            <person name="Adriaenssens E.M."/>
            <person name="Foster-Nyarko E."/>
            <person name="Jarju S."/>
            <person name="Secka A."/>
            <person name="Antonio M."/>
            <person name="Oren A."/>
            <person name="Chaudhuri R.R."/>
            <person name="La Ragione R."/>
            <person name="Hildebrand F."/>
            <person name="Pallen M.J."/>
        </authorList>
    </citation>
    <scope>NUCLEOTIDE SEQUENCE</scope>
    <source>
        <strain evidence="1">CHK186-1790</strain>
    </source>
</reference>
<comment type="caution">
    <text evidence="1">The sequence shown here is derived from an EMBL/GenBank/DDBJ whole genome shotgun (WGS) entry which is preliminary data.</text>
</comment>
<dbReference type="EMBL" id="DWWJ01000196">
    <property type="protein sequence ID" value="HJC41965.1"/>
    <property type="molecule type" value="Genomic_DNA"/>
</dbReference>
<dbReference type="PANTHER" id="PTHR39162">
    <property type="entry name" value="GLL3345 PROTEIN"/>
    <property type="match status" value="1"/>
</dbReference>
<dbReference type="AlphaFoldDB" id="A0A9D2P0R4"/>
<sequence>MEKNHPISDLMATTMQKIREMVDVNTIVGTPIQTGDGVTLIPVSRLSFGFASGGSDFATKAQKPDAENSFGGGSGAGVNISPVAFLIVRGDNVKLLPVAPPAGSAVDRVVELVPEMFDKVTDYLEKNKKEDNQGF</sequence>
<dbReference type="NCBIfam" id="TIGR02874">
    <property type="entry name" value="spore_ytfJ"/>
    <property type="match status" value="1"/>
</dbReference>
<reference evidence="1" key="2">
    <citation type="submission" date="2021-04" db="EMBL/GenBank/DDBJ databases">
        <authorList>
            <person name="Gilroy R."/>
        </authorList>
    </citation>
    <scope>NUCLEOTIDE SEQUENCE</scope>
    <source>
        <strain evidence="1">CHK186-1790</strain>
    </source>
</reference>
<evidence type="ECO:0000313" key="1">
    <source>
        <dbReference type="EMBL" id="HJC41965.1"/>
    </source>
</evidence>
<dbReference type="PIRSF" id="PIRSF021377">
    <property type="entry name" value="YtfJ"/>
    <property type="match status" value="1"/>
</dbReference>
<protein>
    <submittedName>
        <fullName evidence="1">GerW family sporulation protein</fullName>
    </submittedName>
</protein>
<dbReference type="PANTHER" id="PTHR39162:SF1">
    <property type="entry name" value="SPORULATION PROTEIN YTFJ"/>
    <property type="match status" value="1"/>
</dbReference>
<dbReference type="Proteomes" id="UP000823882">
    <property type="component" value="Unassembled WGS sequence"/>
</dbReference>
<dbReference type="Pfam" id="PF09579">
    <property type="entry name" value="Spore_YtfJ"/>
    <property type="match status" value="1"/>
</dbReference>
<name>A0A9D2P0R4_9FIRM</name>
<gene>
    <name evidence="1" type="primary">ytfJ</name>
    <name evidence="1" type="ORF">H9701_10515</name>
</gene>
<accession>A0A9D2P0R4</accession>